<dbReference type="PANTHER" id="PTHR40250">
    <property type="entry name" value="CHROMOSOME 11 OPEN READING FRAME 96"/>
    <property type="match status" value="1"/>
</dbReference>
<dbReference type="Pfam" id="PF15766">
    <property type="entry name" value="DUF4695"/>
    <property type="match status" value="1"/>
</dbReference>
<protein>
    <submittedName>
        <fullName evidence="3">Uncharacterized protein LOC108713747</fullName>
    </submittedName>
</protein>
<organism evidence="2 3">
    <name type="scientific">Xenopus laevis</name>
    <name type="common">African clawed frog</name>
    <dbReference type="NCBI Taxonomy" id="8355"/>
    <lineage>
        <taxon>Eukaryota</taxon>
        <taxon>Metazoa</taxon>
        <taxon>Chordata</taxon>
        <taxon>Craniata</taxon>
        <taxon>Vertebrata</taxon>
        <taxon>Euteleostomi</taxon>
        <taxon>Amphibia</taxon>
        <taxon>Batrachia</taxon>
        <taxon>Anura</taxon>
        <taxon>Pipoidea</taxon>
        <taxon>Pipidae</taxon>
        <taxon>Xenopodinae</taxon>
        <taxon>Xenopus</taxon>
        <taxon>Xenopus</taxon>
    </lineage>
</organism>
<gene>
    <name evidence="3" type="primary">LOC108713747</name>
</gene>
<dbReference type="RefSeq" id="XP_018112789.1">
    <property type="nucleotide sequence ID" value="XM_018257300.2"/>
</dbReference>
<name>A0A8J0UZ40_XENLA</name>
<feature type="region of interest" description="Disordered" evidence="1">
    <location>
        <begin position="42"/>
        <end position="67"/>
    </location>
</feature>
<accession>A0A8J0UZ40</accession>
<dbReference type="Proteomes" id="UP000186698">
    <property type="component" value="Chromosome 4L"/>
</dbReference>
<reference evidence="3" key="1">
    <citation type="submission" date="2025-08" db="UniProtKB">
        <authorList>
            <consortium name="RefSeq"/>
        </authorList>
    </citation>
    <scope>IDENTIFICATION</scope>
    <source>
        <strain evidence="3">J_2021</strain>
        <tissue evidence="3">Erythrocytes</tissue>
    </source>
</reference>
<feature type="region of interest" description="Disordered" evidence="1">
    <location>
        <begin position="229"/>
        <end position="281"/>
    </location>
</feature>
<keyword evidence="2" id="KW-1185">Reference proteome</keyword>
<feature type="compositionally biased region" description="Basic residues" evidence="1">
    <location>
        <begin position="238"/>
        <end position="247"/>
    </location>
</feature>
<proteinExistence type="predicted"/>
<dbReference type="KEGG" id="xla:108713747"/>
<evidence type="ECO:0000313" key="2">
    <source>
        <dbReference type="Proteomes" id="UP000186698"/>
    </source>
</evidence>
<dbReference type="AlphaFoldDB" id="A0A8J0UZ40"/>
<evidence type="ECO:0000313" key="3">
    <source>
        <dbReference type="RefSeq" id="XP_018112789.1"/>
    </source>
</evidence>
<dbReference type="InterPro" id="IPR031521">
    <property type="entry name" value="DUF4695"/>
</dbReference>
<evidence type="ECO:0000256" key="1">
    <source>
        <dbReference type="SAM" id="MobiDB-lite"/>
    </source>
</evidence>
<dbReference type="GeneID" id="108713747"/>
<dbReference type="PANTHER" id="PTHR40250:SF1">
    <property type="entry name" value="SI:CH1073-281M9.1"/>
    <property type="match status" value="1"/>
</dbReference>
<sequence>MCLTAPPVPPTTSPIQLSSRMEVFTWNWVSSEQTVGGRRLGYKAGSRHHESQAKSSSQRRGSYNYIEGSYSDRKGSYSYKEGSYREGSYIYKEGSYSYKEGSYIYKEGSYSYREGSYSYREGSYSYREGSYSYKEGSYIYKEGCYSYKEGSYSDREGSYSYKGESKITGLTLSCFSWSFCISQVHPVFQPPLLLSLLLTPHSMSVSQAEDQLCSYEEAIHQSVYLEEDFSQPSSSRGPLRRPRHSRLRTQPLSFEEIREEEEEGVSPSEEEKAKKSFQQSLESLRRNSYHLYLQRQKLEGSRHSL</sequence>